<organism evidence="1 2">
    <name type="scientific">Virgibacillus subterraneus</name>
    <dbReference type="NCBI Taxonomy" id="621109"/>
    <lineage>
        <taxon>Bacteria</taxon>
        <taxon>Bacillati</taxon>
        <taxon>Bacillota</taxon>
        <taxon>Bacilli</taxon>
        <taxon>Bacillales</taxon>
        <taxon>Bacillaceae</taxon>
        <taxon>Virgibacillus</taxon>
    </lineage>
</organism>
<dbReference type="Gene3D" id="3.90.1150.10">
    <property type="entry name" value="Aspartate Aminotransferase, domain 1"/>
    <property type="match status" value="1"/>
</dbReference>
<dbReference type="InterPro" id="IPR015422">
    <property type="entry name" value="PyrdxlP-dep_Trfase_small"/>
</dbReference>
<reference evidence="1 2" key="1">
    <citation type="submission" date="2016-10" db="EMBL/GenBank/DDBJ databases">
        <authorList>
            <person name="Varghese N."/>
            <person name="Submissions S."/>
        </authorList>
    </citation>
    <scope>NUCLEOTIDE SEQUENCE [LARGE SCALE GENOMIC DNA]</scope>
    <source>
        <strain evidence="1 2">CGMCC 1.7734</strain>
    </source>
</reference>
<evidence type="ECO:0000313" key="1">
    <source>
        <dbReference type="EMBL" id="SEP75960.1"/>
    </source>
</evidence>
<dbReference type="Proteomes" id="UP000198733">
    <property type="component" value="Unassembled WGS sequence"/>
</dbReference>
<keyword evidence="2" id="KW-1185">Reference proteome</keyword>
<evidence type="ECO:0000313" key="2">
    <source>
        <dbReference type="Proteomes" id="UP000198733"/>
    </source>
</evidence>
<protein>
    <recommendedName>
        <fullName evidence="3">SLH domain-containing protein</fullName>
    </recommendedName>
</protein>
<accession>A0A1H9AGW6</accession>
<sequence length="73" mass="8205">MGNKIFLSSPHMSVEDYEKEYVKEPFDTNWIAALSKNVSELLENGVCLPSDTEMKDIDLSRVVGVIKGLCLEK</sequence>
<name>A0A1H9AGW6_9BACI</name>
<comment type="caution">
    <text evidence="1">The sequence shown here is derived from an EMBL/GenBank/DDBJ whole genome shotgun (WGS) entry which is preliminary data.</text>
</comment>
<gene>
    <name evidence="1" type="ORF">SAMN05216232_0799</name>
</gene>
<evidence type="ECO:0008006" key="3">
    <source>
        <dbReference type="Google" id="ProtNLM"/>
    </source>
</evidence>
<dbReference type="EMBL" id="FOEH01000001">
    <property type="protein sequence ID" value="SEP75960.1"/>
    <property type="molecule type" value="Genomic_DNA"/>
</dbReference>
<proteinExistence type="predicted"/>